<feature type="binding site" evidence="4">
    <location>
        <begin position="26"/>
        <end position="30"/>
    </location>
    <ligand>
        <name>ATP</name>
        <dbReference type="ChEBI" id="CHEBI:30616"/>
    </ligand>
</feature>
<dbReference type="AlphaFoldDB" id="B0BY10"/>
<keyword evidence="5" id="KW-0479">Metal-binding</keyword>
<organism evidence="6 7">
    <name type="scientific">Rickettsia rickettsii (strain Iowa)</name>
    <dbReference type="NCBI Taxonomy" id="452659"/>
    <lineage>
        <taxon>Bacteria</taxon>
        <taxon>Pseudomonadati</taxon>
        <taxon>Pseudomonadota</taxon>
        <taxon>Alphaproteobacteria</taxon>
        <taxon>Rickettsiales</taxon>
        <taxon>Rickettsiaceae</taxon>
        <taxon>Rickettsieae</taxon>
        <taxon>Rickettsia</taxon>
        <taxon>spotted fever group</taxon>
    </lineage>
</organism>
<dbReference type="GO" id="GO:0030272">
    <property type="term" value="F:5-formyltetrahydrofolate cyclo-ligase activity"/>
    <property type="evidence" value="ECO:0007669"/>
    <property type="project" value="UniProtKB-EC"/>
</dbReference>
<dbReference type="InterPro" id="IPR002698">
    <property type="entry name" value="FTHF_cligase"/>
</dbReference>
<dbReference type="EC" id="6.3.3.2" evidence="5"/>
<dbReference type="Pfam" id="PF01812">
    <property type="entry name" value="5-FTHF_cyc-lig"/>
    <property type="match status" value="1"/>
</dbReference>
<dbReference type="InterPro" id="IPR037171">
    <property type="entry name" value="NagB/RpiA_transferase-like"/>
</dbReference>
<accession>B0BY10</accession>
<dbReference type="SUPFAM" id="SSF100950">
    <property type="entry name" value="NagB/RpiA/CoA transferase-like"/>
    <property type="match status" value="1"/>
</dbReference>
<gene>
    <name evidence="6" type="ordered locus">RrIowa_0910</name>
</gene>
<dbReference type="GO" id="GO:0005524">
    <property type="term" value="F:ATP binding"/>
    <property type="evidence" value="ECO:0007669"/>
    <property type="project" value="UniProtKB-KW"/>
</dbReference>
<dbReference type="Proteomes" id="UP000000796">
    <property type="component" value="Chromosome"/>
</dbReference>
<comment type="similarity">
    <text evidence="1 5">Belongs to the 5-formyltetrahydrofolate cyclo-ligase family.</text>
</comment>
<dbReference type="KEGG" id="rrj:RrIowa_0910"/>
<dbReference type="GO" id="GO:0046872">
    <property type="term" value="F:metal ion binding"/>
    <property type="evidence" value="ECO:0007669"/>
    <property type="project" value="UniProtKB-KW"/>
</dbReference>
<proteinExistence type="inferred from homology"/>
<comment type="cofactor">
    <cofactor evidence="5">
        <name>Mg(2+)</name>
        <dbReference type="ChEBI" id="CHEBI:18420"/>
    </cofactor>
</comment>
<dbReference type="EMBL" id="CP000766">
    <property type="protein sequence ID" value="ABY72736.1"/>
    <property type="molecule type" value="Genomic_DNA"/>
</dbReference>
<name>B0BY10_RICRO</name>
<evidence type="ECO:0000313" key="6">
    <source>
        <dbReference type="EMBL" id="ABY72736.1"/>
    </source>
</evidence>
<dbReference type="NCBIfam" id="TIGR02727">
    <property type="entry name" value="MTHFS_bact"/>
    <property type="match status" value="1"/>
</dbReference>
<dbReference type="InterPro" id="IPR024185">
    <property type="entry name" value="FTHF_cligase-like_sf"/>
</dbReference>
<evidence type="ECO:0000256" key="5">
    <source>
        <dbReference type="RuleBase" id="RU361279"/>
    </source>
</evidence>
<dbReference type="Gene3D" id="3.40.50.10420">
    <property type="entry name" value="NagB/RpiA/CoA transferase-like"/>
    <property type="match status" value="1"/>
</dbReference>
<sequence>MTEMKRAIPQGFQSLAMTNLRIFMTKQELRLYFKEFLIKNQDKINSDLVKNSLINKISRLLQELKVKTVGLYFPLKYEINLLEITNLHPEIRFFLPKIIKNEIKYCSYHYNDQLALGAFKTYEPINNDFFIPELVIIPGLAFSKEGYRLGYGQGHFDRYLNNNRNILTAGVCLKEQLIDNFLIESHDRKLKFMISV</sequence>
<evidence type="ECO:0000256" key="1">
    <source>
        <dbReference type="ARBA" id="ARBA00010638"/>
    </source>
</evidence>
<dbReference type="PANTHER" id="PTHR23407">
    <property type="entry name" value="ATPASE INHIBITOR/5-FORMYLTETRAHYDROFOLATE CYCLO-LIGASE"/>
    <property type="match status" value="1"/>
</dbReference>
<evidence type="ECO:0000256" key="4">
    <source>
        <dbReference type="PIRSR" id="PIRSR006806-1"/>
    </source>
</evidence>
<dbReference type="HOGENOM" id="CLU_066245_3_1_5"/>
<keyword evidence="6" id="KW-0436">Ligase</keyword>
<dbReference type="eggNOG" id="COG0212">
    <property type="taxonomic scope" value="Bacteria"/>
</dbReference>
<reference evidence="6 7" key="1">
    <citation type="journal article" date="2008" name="Infect. Immun.">
        <title>Genomic comparison of virulent Rickettsia rickettsii Sheila Smith and avirulent Rickettsia rickettsii Iowa.</title>
        <authorList>
            <person name="Ellison D.W."/>
            <person name="Clark T.R."/>
            <person name="Sturdevant D.E."/>
            <person name="Virtaneva K."/>
            <person name="Porcella S.F."/>
            <person name="Hackstadt T."/>
        </authorList>
    </citation>
    <scope>NUCLEOTIDE SEQUENCE [LARGE SCALE GENOMIC DNA]</scope>
    <source>
        <strain evidence="6 7">Iowa</strain>
    </source>
</reference>
<reference evidence="6 7" key="2">
    <citation type="journal article" date="2015" name="Infect. Immun.">
        <title>Comparative genome sequencing of Rickettsia rickettsii strains that differ in virulence.</title>
        <authorList>
            <person name="Clark T.R."/>
            <person name="Noriea N.F."/>
            <person name="Bublitz D.C."/>
            <person name="Ellison D.W."/>
            <person name="Martens C."/>
            <person name="Lutter E.I."/>
            <person name="Hackstadt T."/>
        </authorList>
    </citation>
    <scope>NUCLEOTIDE SEQUENCE [LARGE SCALE GENOMIC DNA]</scope>
    <source>
        <strain evidence="6 7">Iowa</strain>
    </source>
</reference>
<dbReference type="GO" id="GO:0035999">
    <property type="term" value="P:tetrahydrofolate interconversion"/>
    <property type="evidence" value="ECO:0007669"/>
    <property type="project" value="TreeGrafter"/>
</dbReference>
<evidence type="ECO:0000256" key="2">
    <source>
        <dbReference type="ARBA" id="ARBA00022741"/>
    </source>
</evidence>
<feature type="binding site" evidence="4">
    <location>
        <position position="78"/>
    </location>
    <ligand>
        <name>substrate</name>
    </ligand>
</feature>
<keyword evidence="7" id="KW-1185">Reference proteome</keyword>
<keyword evidence="3 4" id="KW-0067">ATP-binding</keyword>
<comment type="catalytic activity">
    <reaction evidence="5">
        <text>(6S)-5-formyl-5,6,7,8-tetrahydrofolate + ATP = (6R)-5,10-methenyltetrahydrofolate + ADP + phosphate</text>
        <dbReference type="Rhea" id="RHEA:10488"/>
        <dbReference type="ChEBI" id="CHEBI:30616"/>
        <dbReference type="ChEBI" id="CHEBI:43474"/>
        <dbReference type="ChEBI" id="CHEBI:57455"/>
        <dbReference type="ChEBI" id="CHEBI:57457"/>
        <dbReference type="ChEBI" id="CHEBI:456216"/>
        <dbReference type="EC" id="6.3.3.2"/>
    </reaction>
</comment>
<dbReference type="PIRSF" id="PIRSF006806">
    <property type="entry name" value="FTHF_cligase"/>
    <property type="match status" value="1"/>
</dbReference>
<keyword evidence="5" id="KW-0460">Magnesium</keyword>
<evidence type="ECO:0000313" key="7">
    <source>
        <dbReference type="Proteomes" id="UP000000796"/>
    </source>
</evidence>
<dbReference type="PANTHER" id="PTHR23407:SF1">
    <property type="entry name" value="5-FORMYLTETRAHYDROFOLATE CYCLO-LIGASE"/>
    <property type="match status" value="1"/>
</dbReference>
<dbReference type="GO" id="GO:0009396">
    <property type="term" value="P:folic acid-containing compound biosynthetic process"/>
    <property type="evidence" value="ECO:0007669"/>
    <property type="project" value="TreeGrafter"/>
</dbReference>
<evidence type="ECO:0000256" key="3">
    <source>
        <dbReference type="ARBA" id="ARBA00022840"/>
    </source>
</evidence>
<protein>
    <recommendedName>
        <fullName evidence="5">5-formyltetrahydrofolate cyclo-ligase</fullName>
        <ecNumber evidence="5">6.3.3.2</ecNumber>
    </recommendedName>
</protein>
<keyword evidence="2 4" id="KW-0547">Nucleotide-binding</keyword>